<dbReference type="EMBL" id="SNRY01003151">
    <property type="protein sequence ID" value="KAA6322017.1"/>
    <property type="molecule type" value="Genomic_DNA"/>
</dbReference>
<proteinExistence type="predicted"/>
<feature type="compositionally biased region" description="Basic and acidic residues" evidence="1">
    <location>
        <begin position="43"/>
        <end position="74"/>
    </location>
</feature>
<evidence type="ECO:0000313" key="2">
    <source>
        <dbReference type="EMBL" id="KAA6322017.1"/>
    </source>
</evidence>
<organism evidence="2">
    <name type="scientific">termite gut metagenome</name>
    <dbReference type="NCBI Taxonomy" id="433724"/>
    <lineage>
        <taxon>unclassified sequences</taxon>
        <taxon>metagenomes</taxon>
        <taxon>organismal metagenomes</taxon>
    </lineage>
</organism>
<gene>
    <name evidence="2" type="ORF">EZS27_028404</name>
</gene>
<feature type="non-terminal residue" evidence="2">
    <location>
        <position position="1"/>
    </location>
</feature>
<dbReference type="AlphaFoldDB" id="A0A5J4QJI0"/>
<protein>
    <submittedName>
        <fullName evidence="2">Uncharacterized protein</fullName>
    </submittedName>
</protein>
<feature type="compositionally biased region" description="Basic and acidic residues" evidence="1">
    <location>
        <begin position="24"/>
        <end position="34"/>
    </location>
</feature>
<feature type="region of interest" description="Disordered" evidence="1">
    <location>
        <begin position="22"/>
        <end position="74"/>
    </location>
</feature>
<comment type="caution">
    <text evidence="2">The sequence shown here is derived from an EMBL/GenBank/DDBJ whole genome shotgun (WGS) entry which is preliminary data.</text>
</comment>
<name>A0A5J4QJI0_9ZZZZ</name>
<evidence type="ECO:0000256" key="1">
    <source>
        <dbReference type="SAM" id="MobiDB-lite"/>
    </source>
</evidence>
<sequence>LLLDSIVLMRYHHVNDTISGIEIENEKLKEEEKPVTSSQPIQPEKEKPEEQNQRRIERPRPSATKTDSKKDEEK</sequence>
<reference evidence="2" key="1">
    <citation type="submission" date="2019-03" db="EMBL/GenBank/DDBJ databases">
        <title>Single cell metagenomics reveals metabolic interactions within the superorganism composed of flagellate Streblomastix strix and complex community of Bacteroidetes bacteria on its surface.</title>
        <authorList>
            <person name="Treitli S.C."/>
            <person name="Kolisko M."/>
            <person name="Husnik F."/>
            <person name="Keeling P."/>
            <person name="Hampl V."/>
        </authorList>
    </citation>
    <scope>NUCLEOTIDE SEQUENCE</scope>
    <source>
        <strain evidence="2">STM</strain>
    </source>
</reference>
<accession>A0A5J4QJI0</accession>